<protein>
    <submittedName>
        <fullName evidence="1">Uncharacterized protein</fullName>
    </submittedName>
</protein>
<proteinExistence type="predicted"/>
<dbReference type="Proteomes" id="UP000829756">
    <property type="component" value="Chromosome"/>
</dbReference>
<dbReference type="AlphaFoldDB" id="A0AAE9KIX6"/>
<sequence>MDFPFAWIKVTALKWREMAQIKAKALVKIGKPFQTACLMLGYGRLKTSALEPFTT</sequence>
<dbReference type="RefSeq" id="WP_165870906.1">
    <property type="nucleotide sequence ID" value="NZ_CP091507.1"/>
</dbReference>
<name>A0AAE9KIX6_9NEIS</name>
<organism evidence="1 2">
    <name type="scientific">Uruburuella suis</name>
    <dbReference type="NCBI Taxonomy" id="252130"/>
    <lineage>
        <taxon>Bacteria</taxon>
        <taxon>Pseudomonadati</taxon>
        <taxon>Pseudomonadota</taxon>
        <taxon>Betaproteobacteria</taxon>
        <taxon>Neisseriales</taxon>
        <taxon>Neisseriaceae</taxon>
        <taxon>Uruburuella</taxon>
    </lineage>
</organism>
<evidence type="ECO:0000313" key="1">
    <source>
        <dbReference type="EMBL" id="UOO79713.1"/>
    </source>
</evidence>
<gene>
    <name evidence="1" type="ORF">LVJ78_01395</name>
</gene>
<reference evidence="1" key="1">
    <citation type="submission" date="2021-12" db="EMBL/GenBank/DDBJ databases">
        <authorList>
            <person name="Veyrier F.J."/>
        </authorList>
    </citation>
    <scope>NUCLEOTIDE SEQUENCE</scope>
    <source>
        <strain evidence="1">1258/02</strain>
    </source>
</reference>
<accession>A0AAE9KIX6</accession>
<evidence type="ECO:0000313" key="2">
    <source>
        <dbReference type="Proteomes" id="UP000829756"/>
    </source>
</evidence>
<dbReference type="EMBL" id="CP091507">
    <property type="protein sequence ID" value="UOO79713.1"/>
    <property type="molecule type" value="Genomic_DNA"/>
</dbReference>
<dbReference type="KEGG" id="usu:LVJ78_01395"/>
<reference evidence="1" key="2">
    <citation type="journal article" date="2022" name="Res Sq">
        <title>Evolution of multicellular longitudinally dividing oral cavity symbionts (Neisseriaceae).</title>
        <authorList>
            <person name="Nyongesa S."/>
            <person name="Weber P."/>
            <person name="Bernet E."/>
            <person name="Pullido F."/>
            <person name="Nieckarz M."/>
            <person name="Delaby M."/>
            <person name="Nieves C."/>
            <person name="Viehboeck T."/>
            <person name="Krause N."/>
            <person name="Rivera-Millot A."/>
            <person name="Nakamura A."/>
            <person name="Vischer N."/>
            <person name="VanNieuwenhze M."/>
            <person name="Brun Y."/>
            <person name="Cava F."/>
            <person name="Bulgheresi S."/>
            <person name="Veyrier F."/>
        </authorList>
    </citation>
    <scope>NUCLEOTIDE SEQUENCE</scope>
    <source>
        <strain evidence="1">1258/02</strain>
    </source>
</reference>